<keyword evidence="2" id="KW-0805">Transcription regulation</keyword>
<comment type="subcellular location">
    <subcellularLocation>
        <location evidence="1">Nucleus</location>
    </subcellularLocation>
</comment>
<proteinExistence type="predicted"/>
<protein>
    <submittedName>
        <fullName evidence="8">C6 transcription factor</fullName>
    </submittedName>
</protein>
<dbReference type="Proteomes" id="UP000053958">
    <property type="component" value="Unassembled WGS sequence"/>
</dbReference>
<evidence type="ECO:0000256" key="3">
    <source>
        <dbReference type="ARBA" id="ARBA00023125"/>
    </source>
</evidence>
<dbReference type="AlphaFoldDB" id="A0A0F4Z5T9"/>
<dbReference type="GO" id="GO:0005634">
    <property type="term" value="C:nucleus"/>
    <property type="evidence" value="ECO:0007669"/>
    <property type="project" value="UniProtKB-SubCell"/>
</dbReference>
<gene>
    <name evidence="8" type="ORF">T310_0724</name>
</gene>
<dbReference type="EMBL" id="LASV01000030">
    <property type="protein sequence ID" value="KKA25228.1"/>
    <property type="molecule type" value="Genomic_DNA"/>
</dbReference>
<sequence length="567" mass="63396">MTCPAPSIESSEGIERRRVAGRSTGHSTHQHAAQLSPPVIEPQPFGRGFGKLHFAGYNLGEISSHNGIPLFSPEGQEWVQSRTGEKATFEKLCAFGPPWQNQHRFYTASIPADFQRLQASVELPDRKIVEEYLSIYRSSIIRLVFPFIDPVLFQETLKLAYESQQAPMPAGAASAKACVYAFLSVVSIFNLDGVSLLVDSEACSVKAQCFTPQLVQETTIDGLQTSIMLCLFQLFSGDLQSAALLSAIACRAVFMLGGNTMSDTAYVTSDPTSRVRFHLRNLFWLCYTVDIEISLRSGQPPSINDAYCDLTLPPRYVEMQYADLCHDVPIDDDLIVPLFPGDLRLSIIKMRAYNALYSVKALHKSDAELLKDIRELDDELEQWRMSVPPKYRPTLSFSHETPFVDKSMKSIILRLEYHHCVAAIHRASGRCRVWAGGQSGEMEGVSSSLALSVGASRSSLHYLRTAVHTLTGDCFWMILFYPMSALLTIFCNLLMNPLDPQAIEDLELLSRVPELVKGIRIRQLTLNEILHIKLVDDFVAELIRLGKCAVAKAQREREQAETIRQKS</sequence>
<dbReference type="InterPro" id="IPR007219">
    <property type="entry name" value="XnlR_reg_dom"/>
</dbReference>
<accession>A0A0F4Z5T9</accession>
<dbReference type="RefSeq" id="XP_013331840.1">
    <property type="nucleotide sequence ID" value="XM_013476386.1"/>
</dbReference>
<reference evidence="8 9" key="1">
    <citation type="submission" date="2015-04" db="EMBL/GenBank/DDBJ databases">
        <authorList>
            <person name="Heijne W.H."/>
            <person name="Fedorova N.D."/>
            <person name="Nierman W.C."/>
            <person name="Vollebregt A.W."/>
            <person name="Zhao Z."/>
            <person name="Wu L."/>
            <person name="Kumar M."/>
            <person name="Stam H."/>
            <person name="van den Berg M.A."/>
            <person name="Pel H.J."/>
        </authorList>
    </citation>
    <scope>NUCLEOTIDE SEQUENCE [LARGE SCALE GENOMIC DNA]</scope>
    <source>
        <strain evidence="8 9">CBS 393.64</strain>
    </source>
</reference>
<feature type="domain" description="Xylanolytic transcriptional activator regulatory" evidence="7">
    <location>
        <begin position="242"/>
        <end position="319"/>
    </location>
</feature>
<dbReference type="OrthoDB" id="4116913at2759"/>
<keyword evidence="9" id="KW-1185">Reference proteome</keyword>
<evidence type="ECO:0000256" key="5">
    <source>
        <dbReference type="ARBA" id="ARBA00023242"/>
    </source>
</evidence>
<dbReference type="InterPro" id="IPR050987">
    <property type="entry name" value="AtrR-like"/>
</dbReference>
<evidence type="ECO:0000256" key="2">
    <source>
        <dbReference type="ARBA" id="ARBA00023015"/>
    </source>
</evidence>
<keyword evidence="5" id="KW-0539">Nucleus</keyword>
<dbReference type="PANTHER" id="PTHR46910:SF37">
    <property type="entry name" value="ZN(II)2CYS6 TRANSCRIPTION FACTOR (EUROFUNG)"/>
    <property type="match status" value="1"/>
</dbReference>
<evidence type="ECO:0000256" key="1">
    <source>
        <dbReference type="ARBA" id="ARBA00004123"/>
    </source>
</evidence>
<dbReference type="GeneID" id="25312778"/>
<dbReference type="PANTHER" id="PTHR46910">
    <property type="entry name" value="TRANSCRIPTION FACTOR PDR1"/>
    <property type="match status" value="1"/>
</dbReference>
<feature type="region of interest" description="Disordered" evidence="6">
    <location>
        <begin position="1"/>
        <end position="40"/>
    </location>
</feature>
<dbReference type="Pfam" id="PF04082">
    <property type="entry name" value="Fungal_trans"/>
    <property type="match status" value="1"/>
</dbReference>
<comment type="caution">
    <text evidence="8">The sequence shown here is derived from an EMBL/GenBank/DDBJ whole genome shotgun (WGS) entry which is preliminary data.</text>
</comment>
<dbReference type="CDD" id="cd12148">
    <property type="entry name" value="fungal_TF_MHR"/>
    <property type="match status" value="1"/>
</dbReference>
<organism evidence="8 9">
    <name type="scientific">Rasamsonia emersonii (strain ATCC 16479 / CBS 393.64 / IMI 116815)</name>
    <dbReference type="NCBI Taxonomy" id="1408163"/>
    <lineage>
        <taxon>Eukaryota</taxon>
        <taxon>Fungi</taxon>
        <taxon>Dikarya</taxon>
        <taxon>Ascomycota</taxon>
        <taxon>Pezizomycotina</taxon>
        <taxon>Eurotiomycetes</taxon>
        <taxon>Eurotiomycetidae</taxon>
        <taxon>Eurotiales</taxon>
        <taxon>Trichocomaceae</taxon>
        <taxon>Rasamsonia</taxon>
    </lineage>
</organism>
<dbReference type="GO" id="GO:0008270">
    <property type="term" value="F:zinc ion binding"/>
    <property type="evidence" value="ECO:0007669"/>
    <property type="project" value="InterPro"/>
</dbReference>
<dbReference type="GO" id="GO:0006351">
    <property type="term" value="P:DNA-templated transcription"/>
    <property type="evidence" value="ECO:0007669"/>
    <property type="project" value="InterPro"/>
</dbReference>
<evidence type="ECO:0000256" key="4">
    <source>
        <dbReference type="ARBA" id="ARBA00023163"/>
    </source>
</evidence>
<dbReference type="STRING" id="1408163.A0A0F4Z5T9"/>
<feature type="compositionally biased region" description="Polar residues" evidence="6">
    <location>
        <begin position="24"/>
        <end position="33"/>
    </location>
</feature>
<dbReference type="GO" id="GO:0003700">
    <property type="term" value="F:DNA-binding transcription factor activity"/>
    <property type="evidence" value="ECO:0007669"/>
    <property type="project" value="InterPro"/>
</dbReference>
<dbReference type="GO" id="GO:0003677">
    <property type="term" value="F:DNA binding"/>
    <property type="evidence" value="ECO:0007669"/>
    <property type="project" value="UniProtKB-KW"/>
</dbReference>
<evidence type="ECO:0000313" key="8">
    <source>
        <dbReference type="EMBL" id="KKA25228.1"/>
    </source>
</evidence>
<evidence type="ECO:0000256" key="6">
    <source>
        <dbReference type="SAM" id="MobiDB-lite"/>
    </source>
</evidence>
<evidence type="ECO:0000313" key="9">
    <source>
        <dbReference type="Proteomes" id="UP000053958"/>
    </source>
</evidence>
<evidence type="ECO:0000259" key="7">
    <source>
        <dbReference type="SMART" id="SM00906"/>
    </source>
</evidence>
<keyword evidence="3" id="KW-0238">DNA-binding</keyword>
<dbReference type="SMART" id="SM00906">
    <property type="entry name" value="Fungal_trans"/>
    <property type="match status" value="1"/>
</dbReference>
<name>A0A0F4Z5T9_RASE3</name>
<keyword evidence="4" id="KW-0804">Transcription</keyword>